<evidence type="ECO:0000313" key="2">
    <source>
        <dbReference type="Proteomes" id="UP000887565"/>
    </source>
</evidence>
<reference evidence="3" key="1">
    <citation type="submission" date="2022-11" db="UniProtKB">
        <authorList>
            <consortium name="WormBaseParasite"/>
        </authorList>
    </citation>
    <scope>IDENTIFICATION</scope>
</reference>
<dbReference type="WBParaSite" id="nRc.2.0.1.t05944-RA">
    <property type="protein sequence ID" value="nRc.2.0.1.t05944-RA"/>
    <property type="gene ID" value="nRc.2.0.1.g05944"/>
</dbReference>
<proteinExistence type="predicted"/>
<protein>
    <submittedName>
        <fullName evidence="3">Uncharacterized protein</fullName>
    </submittedName>
</protein>
<dbReference type="Proteomes" id="UP000887565">
    <property type="component" value="Unplaced"/>
</dbReference>
<evidence type="ECO:0000313" key="3">
    <source>
        <dbReference type="WBParaSite" id="nRc.2.0.1.t05944-RA"/>
    </source>
</evidence>
<feature type="region of interest" description="Disordered" evidence="1">
    <location>
        <begin position="32"/>
        <end position="71"/>
    </location>
</feature>
<dbReference type="AlphaFoldDB" id="A0A915HVL8"/>
<name>A0A915HVL8_ROMCU</name>
<evidence type="ECO:0000256" key="1">
    <source>
        <dbReference type="SAM" id="MobiDB-lite"/>
    </source>
</evidence>
<sequence>MPISRDDLKVQAGETAKLQEHKFLVEYAEGWQEPAEDQSRSTQDQYPQVPHAQDSLDVAPSAEQKPTKAWKKSRTWSISNFSTKLTNASLKRFDSERMRFERALRACVRRKSAWALRIPSLQPWGQPRNK</sequence>
<accession>A0A915HVL8</accession>
<organism evidence="2 3">
    <name type="scientific">Romanomermis culicivorax</name>
    <name type="common">Nematode worm</name>
    <dbReference type="NCBI Taxonomy" id="13658"/>
    <lineage>
        <taxon>Eukaryota</taxon>
        <taxon>Metazoa</taxon>
        <taxon>Ecdysozoa</taxon>
        <taxon>Nematoda</taxon>
        <taxon>Enoplea</taxon>
        <taxon>Dorylaimia</taxon>
        <taxon>Mermithida</taxon>
        <taxon>Mermithoidea</taxon>
        <taxon>Mermithidae</taxon>
        <taxon>Romanomermis</taxon>
    </lineage>
</organism>
<keyword evidence="2" id="KW-1185">Reference proteome</keyword>